<feature type="region of interest" description="Disordered" evidence="1">
    <location>
        <begin position="1"/>
        <end position="114"/>
    </location>
</feature>
<feature type="compositionally biased region" description="Acidic residues" evidence="1">
    <location>
        <begin position="21"/>
        <end position="54"/>
    </location>
</feature>
<dbReference type="PANTHER" id="PTHR33431:SF3">
    <property type="entry name" value="ENABLED-LIKE PROTEIN (DUF1635)"/>
    <property type="match status" value="1"/>
</dbReference>
<name>A0ABD1VG21_9LAMI</name>
<feature type="region of interest" description="Disordered" evidence="1">
    <location>
        <begin position="282"/>
        <end position="310"/>
    </location>
</feature>
<protein>
    <submittedName>
        <fullName evidence="2">Uncharacterized protein</fullName>
    </submittedName>
</protein>
<accession>A0ABD1VG21</accession>
<organism evidence="2 3">
    <name type="scientific">Forsythia ovata</name>
    <dbReference type="NCBI Taxonomy" id="205694"/>
    <lineage>
        <taxon>Eukaryota</taxon>
        <taxon>Viridiplantae</taxon>
        <taxon>Streptophyta</taxon>
        <taxon>Embryophyta</taxon>
        <taxon>Tracheophyta</taxon>
        <taxon>Spermatophyta</taxon>
        <taxon>Magnoliopsida</taxon>
        <taxon>eudicotyledons</taxon>
        <taxon>Gunneridae</taxon>
        <taxon>Pentapetalae</taxon>
        <taxon>asterids</taxon>
        <taxon>lamiids</taxon>
        <taxon>Lamiales</taxon>
        <taxon>Oleaceae</taxon>
        <taxon>Forsythieae</taxon>
        <taxon>Forsythia</taxon>
    </lineage>
</organism>
<feature type="compositionally biased region" description="Polar residues" evidence="1">
    <location>
        <begin position="1"/>
        <end position="16"/>
    </location>
</feature>
<feature type="compositionally biased region" description="Low complexity" evidence="1">
    <location>
        <begin position="63"/>
        <end position="86"/>
    </location>
</feature>
<dbReference type="EMBL" id="JBFOLJ010000005">
    <property type="protein sequence ID" value="KAL2536284.1"/>
    <property type="molecule type" value="Genomic_DNA"/>
</dbReference>
<dbReference type="Proteomes" id="UP001604277">
    <property type="component" value="Unassembled WGS sequence"/>
</dbReference>
<feature type="region of interest" description="Disordered" evidence="1">
    <location>
        <begin position="358"/>
        <end position="385"/>
    </location>
</feature>
<evidence type="ECO:0000256" key="1">
    <source>
        <dbReference type="SAM" id="MobiDB-lite"/>
    </source>
</evidence>
<gene>
    <name evidence="2" type="ORF">Fot_17675</name>
</gene>
<reference evidence="3" key="1">
    <citation type="submission" date="2024-07" db="EMBL/GenBank/DDBJ databases">
        <title>Two chromosome-level genome assemblies of Korean endemic species Abeliophyllum distichum and Forsythia ovata (Oleaceae).</title>
        <authorList>
            <person name="Jang H."/>
        </authorList>
    </citation>
    <scope>NUCLEOTIDE SEQUENCE [LARGE SCALE GENOMIC DNA]</scope>
</reference>
<proteinExistence type="predicted"/>
<dbReference type="PANTHER" id="PTHR33431">
    <property type="entry name" value="ENABLED-LIKE PROTEIN (DUF1635)"/>
    <property type="match status" value="1"/>
</dbReference>
<evidence type="ECO:0000313" key="2">
    <source>
        <dbReference type="EMBL" id="KAL2536284.1"/>
    </source>
</evidence>
<dbReference type="InterPro" id="IPR012862">
    <property type="entry name" value="DUF1635"/>
</dbReference>
<evidence type="ECO:0000313" key="3">
    <source>
        <dbReference type="Proteomes" id="UP001604277"/>
    </source>
</evidence>
<keyword evidence="3" id="KW-1185">Reference proteome</keyword>
<dbReference type="AlphaFoldDB" id="A0ABD1VG21"/>
<dbReference type="Pfam" id="PF07795">
    <property type="entry name" value="DUF1635"/>
    <property type="match status" value="1"/>
</dbReference>
<sequence length="385" mass="42858">MNTKSEVSKNQVTTLRRNGDEKDEDGDSQESETDGEEYYSDSDGYDYVDDEEDEKDGKNQVVPWSNSSYIPPSSLSPPSEASSSSSDVGNVYFNSSKRMRNNPFESKDEDGCSSSQLESKFAASNLAYDYYFQESEIAGSSNSFKSLKLQRADTTGEEAPTKSRTKVIISSLRRLQQDADASKRLQASGIRLTGMDNQTSLLLNWTYFIQEKSMDEVKQSMLLTMELENTRLKAQEEIKVRDCEISQLKDMLSRVIQERDEAQNKCQNMLFEKLLLQQQQSAPHSGISSIEDDPRRGIDSNNGFSSSDCEESIVSSPLQLPPHLPTEPELELPIVIDRPLPEKGKLLQAEFVLLPNGPPADVLLPNGPPADTSTGGPNKLPTWGQ</sequence>
<comment type="caution">
    <text evidence="2">The sequence shown here is derived from an EMBL/GenBank/DDBJ whole genome shotgun (WGS) entry which is preliminary data.</text>
</comment>